<keyword evidence="6" id="KW-1185">Reference proteome</keyword>
<feature type="domain" description="Clr5" evidence="4">
    <location>
        <begin position="10"/>
        <end position="61"/>
    </location>
</feature>
<dbReference type="PRINTS" id="PR01415">
    <property type="entry name" value="ANKYRIN"/>
</dbReference>
<dbReference type="Pfam" id="PF14420">
    <property type="entry name" value="Clr5"/>
    <property type="match status" value="1"/>
</dbReference>
<gene>
    <name evidence="5" type="ORF">N7G274_010759</name>
</gene>
<dbReference type="PROSITE" id="PS50088">
    <property type="entry name" value="ANK_REPEAT"/>
    <property type="match status" value="16"/>
</dbReference>
<dbReference type="PANTHER" id="PTHR24123">
    <property type="entry name" value="ANKYRIN REPEAT-CONTAINING"/>
    <property type="match status" value="1"/>
</dbReference>
<dbReference type="InterPro" id="IPR036770">
    <property type="entry name" value="Ankyrin_rpt-contain_sf"/>
</dbReference>
<feature type="repeat" description="ANK" evidence="3">
    <location>
        <begin position="920"/>
        <end position="952"/>
    </location>
</feature>
<feature type="repeat" description="ANK" evidence="3">
    <location>
        <begin position="1123"/>
        <end position="1155"/>
    </location>
</feature>
<dbReference type="InterPro" id="IPR002110">
    <property type="entry name" value="Ankyrin_rpt"/>
</dbReference>
<dbReference type="Gene3D" id="1.25.40.20">
    <property type="entry name" value="Ankyrin repeat-containing domain"/>
    <property type="match status" value="8"/>
</dbReference>
<accession>A0ABR3ZTL8</accession>
<feature type="repeat" description="ANK" evidence="3">
    <location>
        <begin position="454"/>
        <end position="486"/>
    </location>
</feature>
<evidence type="ECO:0000259" key="4">
    <source>
        <dbReference type="Pfam" id="PF14420"/>
    </source>
</evidence>
<feature type="repeat" description="ANK" evidence="3">
    <location>
        <begin position="699"/>
        <end position="731"/>
    </location>
</feature>
<feature type="repeat" description="ANK" evidence="3">
    <location>
        <begin position="734"/>
        <end position="766"/>
    </location>
</feature>
<feature type="repeat" description="ANK" evidence="3">
    <location>
        <begin position="1088"/>
        <end position="1120"/>
    </location>
</feature>
<dbReference type="InterPro" id="IPR051165">
    <property type="entry name" value="Multifunctional_ANK_Repeat"/>
</dbReference>
<dbReference type="PROSITE" id="PS50297">
    <property type="entry name" value="ANK_REP_REGION"/>
    <property type="match status" value="15"/>
</dbReference>
<evidence type="ECO:0000256" key="2">
    <source>
        <dbReference type="ARBA" id="ARBA00023043"/>
    </source>
</evidence>
<feature type="repeat" description="ANK" evidence="3">
    <location>
        <begin position="1158"/>
        <end position="1190"/>
    </location>
</feature>
<dbReference type="SMART" id="SM00248">
    <property type="entry name" value="ANK"/>
    <property type="match status" value="23"/>
</dbReference>
<comment type="caution">
    <text evidence="5">The sequence shown here is derived from an EMBL/GenBank/DDBJ whole genome shotgun (WGS) entry which is preliminary data.</text>
</comment>
<evidence type="ECO:0000256" key="1">
    <source>
        <dbReference type="ARBA" id="ARBA00022737"/>
    </source>
</evidence>
<dbReference type="SUPFAM" id="SSF48403">
    <property type="entry name" value="Ankyrin repeat"/>
    <property type="match status" value="3"/>
</dbReference>
<dbReference type="Proteomes" id="UP001590950">
    <property type="component" value="Unassembled WGS sequence"/>
</dbReference>
<proteinExistence type="predicted"/>
<evidence type="ECO:0000313" key="5">
    <source>
        <dbReference type="EMBL" id="KAL2036493.1"/>
    </source>
</evidence>
<name>A0ABR3ZTL8_9LECA</name>
<dbReference type="InterPro" id="IPR025676">
    <property type="entry name" value="Clr5_dom"/>
</dbReference>
<keyword evidence="1" id="KW-0677">Repeat</keyword>
<feature type="repeat" description="ANK" evidence="3">
    <location>
        <begin position="886"/>
        <end position="918"/>
    </location>
</feature>
<feature type="repeat" description="ANK" evidence="3">
    <location>
        <begin position="1053"/>
        <end position="1085"/>
    </location>
</feature>
<feature type="repeat" description="ANK" evidence="3">
    <location>
        <begin position="537"/>
        <end position="566"/>
    </location>
</feature>
<feature type="repeat" description="ANK" evidence="3">
    <location>
        <begin position="384"/>
        <end position="416"/>
    </location>
</feature>
<evidence type="ECO:0000313" key="6">
    <source>
        <dbReference type="Proteomes" id="UP001590950"/>
    </source>
</evidence>
<sequence length="1257" mass="134580">MPGPPKIPDVEWNLHKATIQSLYVTENKTLGQMMEYVASQSGFRPSKAQYIRQLKKWGFEKNSSADQWKQVAKVVRKRKHEGKDSEVFIRNDRVSTPKLRKEISRYAVHEESRECSSPRSENLDGVVVQTPKADVMRHTVFLGTPWFDFQNRIEPYFEYLRKLNLGSAAPDPLLHQQAAYTGNDVLSDLPQIFEKGPWAIPDHQGIASYARYTDYNSPNTISFELPDELNVPLLATGETSDEVSALSADFIGATTDSKNTYSGHELLPYLDDIIVEPYQGQLAKNVEQLKGPFELDTVLQLVRSAVYLSSNNLLSDTEVDELVKWMIRSGTQWALEDFFDLKTLTTEIFGSTIFVSAARLGCMDIVRTLIAKTIDVDVLSGYGSRRTALEEAVRNQHPRIVKLLLDEGASLARKNRIPGSLLHDALAGSHSIEIVEMLINKGIDVNDPIMLKKYGCTALVYAAERHDLVMVRMLLGAGANVNEMHDGSITALQASIGEYGLDVALALIDAGASIDAPMGDIFAHAREGLKASCNFDQLTTPIQRAALADNVEFVQCLLSKGADINAWPWEGCKDKIRGLLTAPWCDENPKVAVKYPEVMTVLQAAAFNRNATLIRVVLGAHADVNARGCGDTPLQLAAAKGDAKSCQILLRYGADINAPADARYGRTALQAAAKTGNCELVQQLLRAGADVDAAASPTGGRTALQAAVEHGSIELVKTLIEAGGNIHVAASEKAGRTCLQAAAEYGHVELVQLLLSVGADVNSPAAPGSDGLTALQAAVSPCPLSRSDGTTQVANKELARTRILQILLNAGADVNTPQSADLGETALVAAIREQKIDLAMSDSNNYRHRHALGELIEQRTTERVALLIKAGADVNAYCSTIPLNIHADTPLKVAAERGFVQIATMLLNAGAQVNLQTVGSKFTALHCALRSKRAAMVQFLLEHGADPNACSPDSSPCTPLQIALTEFDTNNEIASALIDAGAHVNRTPCIGLAARAGNLQAVQLLLKAGADVNSRLGDESTALQQAIAKCDADLIKLLIEAGADSNEPNAGISAETVLQQAAANGDIEVVRLLLAHGADINAPAGRHLGKTALQQAAANGDIEVVRLLLAHGADINAPACRIWGRTALQAAAANGNIEVVRLLLAHGADINAPAGCMSGFTALQGAASTGYLKIVLMLLEAGAHVNAPRAEIRGAMALDAAAEQGRLDIVALLLNNDDDAEGIDDRCERAAKFAASNGHRVIARILREHCVNQGSTA</sequence>
<dbReference type="EMBL" id="JBEFKJ010000075">
    <property type="protein sequence ID" value="KAL2036493.1"/>
    <property type="molecule type" value="Genomic_DNA"/>
</dbReference>
<dbReference type="Pfam" id="PF12796">
    <property type="entry name" value="Ank_2"/>
    <property type="match status" value="7"/>
</dbReference>
<organism evidence="5 6">
    <name type="scientific">Stereocaulon virgatum</name>
    <dbReference type="NCBI Taxonomy" id="373712"/>
    <lineage>
        <taxon>Eukaryota</taxon>
        <taxon>Fungi</taxon>
        <taxon>Dikarya</taxon>
        <taxon>Ascomycota</taxon>
        <taxon>Pezizomycotina</taxon>
        <taxon>Lecanoromycetes</taxon>
        <taxon>OSLEUM clade</taxon>
        <taxon>Lecanoromycetidae</taxon>
        <taxon>Lecanorales</taxon>
        <taxon>Lecanorineae</taxon>
        <taxon>Stereocaulaceae</taxon>
        <taxon>Stereocaulon</taxon>
    </lineage>
</organism>
<feature type="repeat" description="ANK" evidence="3">
    <location>
        <begin position="985"/>
        <end position="1017"/>
    </location>
</feature>
<reference evidence="5 6" key="1">
    <citation type="submission" date="2024-09" db="EMBL/GenBank/DDBJ databases">
        <title>Rethinking Asexuality: The Enigmatic Case of Functional Sexual Genes in Lepraria (Stereocaulaceae).</title>
        <authorList>
            <person name="Doellman M."/>
            <person name="Sun Y."/>
            <person name="Barcenas-Pena A."/>
            <person name="Lumbsch H.T."/>
            <person name="Grewe F."/>
        </authorList>
    </citation>
    <scope>NUCLEOTIDE SEQUENCE [LARGE SCALE GENOMIC DNA]</scope>
    <source>
        <strain evidence="5 6">Mercado 3170</strain>
    </source>
</reference>
<evidence type="ECO:0000256" key="3">
    <source>
        <dbReference type="PROSITE-ProRule" id="PRU00023"/>
    </source>
</evidence>
<feature type="repeat" description="ANK" evidence="3">
    <location>
        <begin position="664"/>
        <end position="696"/>
    </location>
</feature>
<keyword evidence="2 3" id="KW-0040">ANK repeat</keyword>
<dbReference type="Pfam" id="PF00023">
    <property type="entry name" value="Ank"/>
    <property type="match status" value="1"/>
</dbReference>
<feature type="repeat" description="ANK" evidence="3">
    <location>
        <begin position="629"/>
        <end position="661"/>
    </location>
</feature>
<dbReference type="PANTHER" id="PTHR24123:SF33">
    <property type="entry name" value="PROTEIN HOS4"/>
    <property type="match status" value="1"/>
</dbReference>
<feature type="repeat" description="ANK" evidence="3">
    <location>
        <begin position="1193"/>
        <end position="1225"/>
    </location>
</feature>
<feature type="repeat" description="ANK" evidence="3">
    <location>
        <begin position="1018"/>
        <end position="1050"/>
    </location>
</feature>
<protein>
    <recommendedName>
        <fullName evidence="4">Clr5 domain-containing protein</fullName>
    </recommendedName>
</protein>